<dbReference type="Gene3D" id="1.10.3430.10">
    <property type="entry name" value="Ammonium transporter AmtB like domains"/>
    <property type="match status" value="1"/>
</dbReference>
<dbReference type="KEGG" id="rba:RB10892"/>
<evidence type="ECO:0000256" key="10">
    <source>
        <dbReference type="ARBA" id="ARBA00023177"/>
    </source>
</evidence>
<dbReference type="InterPro" id="IPR001905">
    <property type="entry name" value="Ammonium_transpt"/>
</dbReference>
<evidence type="ECO:0000256" key="9">
    <source>
        <dbReference type="ARBA" id="ARBA00023136"/>
    </source>
</evidence>
<comment type="similarity">
    <text evidence="3">Belongs to the ammonia transporter channel (TC 1.A.11.2) family.</text>
</comment>
<dbReference type="GO" id="GO:0097272">
    <property type="term" value="P:ammonium homeostasis"/>
    <property type="evidence" value="ECO:0000318"/>
    <property type="project" value="GO_Central"/>
</dbReference>
<comment type="catalytic activity">
    <reaction evidence="1">
        <text>ATP + protein L-histidine = ADP + protein N-phospho-L-histidine.</text>
        <dbReference type="EC" id="2.7.13.3"/>
    </reaction>
</comment>
<keyword evidence="10" id="KW-0924">Ammonia transport</keyword>
<dbReference type="PANTHER" id="PTHR11730:SF6">
    <property type="entry name" value="AMMONIUM TRANSPORTER"/>
    <property type="match status" value="1"/>
</dbReference>
<dbReference type="Gene3D" id="3.30.565.10">
    <property type="entry name" value="Histidine kinase-like ATPase, C-terminal domain"/>
    <property type="match status" value="1"/>
</dbReference>
<dbReference type="HOGENOM" id="CLU_000445_33_6_0"/>
<feature type="transmembrane region" description="Helical" evidence="12">
    <location>
        <begin position="340"/>
        <end position="362"/>
    </location>
</feature>
<evidence type="ECO:0000256" key="3">
    <source>
        <dbReference type="ARBA" id="ARBA00005887"/>
    </source>
</evidence>
<dbReference type="SUPFAM" id="SSF111352">
    <property type="entry name" value="Ammonium transporter"/>
    <property type="match status" value="1"/>
</dbReference>
<dbReference type="eggNOG" id="COG4191">
    <property type="taxonomic scope" value="Bacteria"/>
</dbReference>
<feature type="transmembrane region" description="Helical" evidence="12">
    <location>
        <begin position="186"/>
        <end position="207"/>
    </location>
</feature>
<evidence type="ECO:0000256" key="1">
    <source>
        <dbReference type="ARBA" id="ARBA00000085"/>
    </source>
</evidence>
<evidence type="ECO:0000256" key="7">
    <source>
        <dbReference type="ARBA" id="ARBA00022692"/>
    </source>
</evidence>
<accession>Q7UK31</accession>
<dbReference type="InterPro" id="IPR003594">
    <property type="entry name" value="HATPase_dom"/>
</dbReference>
<dbReference type="PRINTS" id="PR00344">
    <property type="entry name" value="BCTRLSENSOR"/>
</dbReference>
<dbReference type="CDD" id="cd00082">
    <property type="entry name" value="HisKA"/>
    <property type="match status" value="1"/>
</dbReference>
<dbReference type="GO" id="GO:0016020">
    <property type="term" value="C:membrane"/>
    <property type="evidence" value="ECO:0007669"/>
    <property type="project" value="UniProtKB-SubCell"/>
</dbReference>
<feature type="transmembrane region" description="Helical" evidence="12">
    <location>
        <begin position="315"/>
        <end position="333"/>
    </location>
</feature>
<evidence type="ECO:0000256" key="12">
    <source>
        <dbReference type="SAM" id="Phobius"/>
    </source>
</evidence>
<proteinExistence type="inferred from homology"/>
<dbReference type="Proteomes" id="UP000001025">
    <property type="component" value="Chromosome"/>
</dbReference>
<dbReference type="EC" id="2.7.13.3" evidence="4"/>
<dbReference type="Pfam" id="PF02518">
    <property type="entry name" value="HATPase_c"/>
    <property type="match status" value="1"/>
</dbReference>
<comment type="subcellular location">
    <subcellularLocation>
        <location evidence="2">Membrane</location>
        <topology evidence="2">Multi-pass membrane protein</topology>
    </subcellularLocation>
</comment>
<dbReference type="InterPro" id="IPR005467">
    <property type="entry name" value="His_kinase_dom"/>
</dbReference>
<dbReference type="SMART" id="SM00387">
    <property type="entry name" value="HATPase_c"/>
    <property type="match status" value="1"/>
</dbReference>
<dbReference type="SUPFAM" id="SSF47384">
    <property type="entry name" value="Homodimeric domain of signal transducing histidine kinase"/>
    <property type="match status" value="1"/>
</dbReference>
<gene>
    <name evidence="14" type="ordered locus">RB10892</name>
</gene>
<evidence type="ECO:0000256" key="5">
    <source>
        <dbReference type="ARBA" id="ARBA00022448"/>
    </source>
</evidence>
<feature type="transmembrane region" description="Helical" evidence="12">
    <location>
        <begin position="257"/>
        <end position="278"/>
    </location>
</feature>
<dbReference type="InterPro" id="IPR036097">
    <property type="entry name" value="HisK_dim/P_sf"/>
</dbReference>
<evidence type="ECO:0000313" key="15">
    <source>
        <dbReference type="Proteomes" id="UP000001025"/>
    </source>
</evidence>
<dbReference type="PROSITE" id="PS50109">
    <property type="entry name" value="HIS_KIN"/>
    <property type="match status" value="1"/>
</dbReference>
<feature type="domain" description="Histidine kinase" evidence="13">
    <location>
        <begin position="624"/>
        <end position="875"/>
    </location>
</feature>
<keyword evidence="6" id="KW-0597">Phosphoprotein</keyword>
<dbReference type="GO" id="GO:0000155">
    <property type="term" value="F:phosphorelay sensor kinase activity"/>
    <property type="evidence" value="ECO:0007669"/>
    <property type="project" value="InterPro"/>
</dbReference>
<dbReference type="PATRIC" id="fig|243090.15.peg.5260"/>
<evidence type="ECO:0000259" key="13">
    <source>
        <dbReference type="PROSITE" id="PS50109"/>
    </source>
</evidence>
<feature type="transmembrane region" description="Helical" evidence="12">
    <location>
        <begin position="145"/>
        <end position="166"/>
    </location>
</feature>
<dbReference type="STRING" id="243090.RB10892"/>
<dbReference type="InterPro" id="IPR035965">
    <property type="entry name" value="PAS-like_dom_sf"/>
</dbReference>
<dbReference type="InterPro" id="IPR029020">
    <property type="entry name" value="Ammonium/urea_transptr"/>
</dbReference>
<feature type="transmembrane region" description="Helical" evidence="12">
    <location>
        <begin position="290"/>
        <end position="309"/>
    </location>
</feature>
<feature type="compositionally biased region" description="Polar residues" evidence="11">
    <location>
        <begin position="884"/>
        <end position="900"/>
    </location>
</feature>
<dbReference type="NCBIfam" id="TIGR00836">
    <property type="entry name" value="amt"/>
    <property type="match status" value="1"/>
</dbReference>
<organism evidence="14 15">
    <name type="scientific">Rhodopirellula baltica (strain DSM 10527 / NCIMB 13988 / SH1)</name>
    <dbReference type="NCBI Taxonomy" id="243090"/>
    <lineage>
        <taxon>Bacteria</taxon>
        <taxon>Pseudomonadati</taxon>
        <taxon>Planctomycetota</taxon>
        <taxon>Planctomycetia</taxon>
        <taxon>Pirellulales</taxon>
        <taxon>Pirellulaceae</taxon>
        <taxon>Rhodopirellula</taxon>
    </lineage>
</organism>
<dbReference type="SUPFAM" id="SSF55785">
    <property type="entry name" value="PYP-like sensor domain (PAS domain)"/>
    <property type="match status" value="1"/>
</dbReference>
<dbReference type="InterPro" id="IPR003661">
    <property type="entry name" value="HisK_dim/P_dom"/>
</dbReference>
<keyword evidence="8 12" id="KW-1133">Transmembrane helix</keyword>
<dbReference type="InterPro" id="IPR024041">
    <property type="entry name" value="NH4_transpt_AmtB-like_dom"/>
</dbReference>
<feature type="transmembrane region" description="Helical" evidence="12">
    <location>
        <begin position="374"/>
        <end position="399"/>
    </location>
</feature>
<feature type="transmembrane region" description="Helical" evidence="12">
    <location>
        <begin position="76"/>
        <end position="103"/>
    </location>
</feature>
<dbReference type="AlphaFoldDB" id="Q7UK31"/>
<dbReference type="InterPro" id="IPR036890">
    <property type="entry name" value="HATPase_C_sf"/>
</dbReference>
<dbReference type="Gene3D" id="3.30.450.20">
    <property type="entry name" value="PAS domain"/>
    <property type="match status" value="1"/>
</dbReference>
<dbReference type="GO" id="GO:0008519">
    <property type="term" value="F:ammonium channel activity"/>
    <property type="evidence" value="ECO:0007669"/>
    <property type="project" value="InterPro"/>
</dbReference>
<dbReference type="EnsemblBacteria" id="CAD77050">
    <property type="protein sequence ID" value="CAD77050"/>
    <property type="gene ID" value="RB10892"/>
</dbReference>
<keyword evidence="15" id="KW-1185">Reference proteome</keyword>
<keyword evidence="7 12" id="KW-0812">Transmembrane</keyword>
<dbReference type="PANTHER" id="PTHR11730">
    <property type="entry name" value="AMMONIUM TRANSPORTER"/>
    <property type="match status" value="1"/>
</dbReference>
<feature type="transmembrane region" description="Helical" evidence="12">
    <location>
        <begin position="228"/>
        <end position="245"/>
    </location>
</feature>
<dbReference type="InterPro" id="IPR018047">
    <property type="entry name" value="Ammonium_transpt_CS"/>
</dbReference>
<keyword evidence="9 12" id="KW-0472">Membrane</keyword>
<evidence type="ECO:0000256" key="11">
    <source>
        <dbReference type="SAM" id="MobiDB-lite"/>
    </source>
</evidence>
<dbReference type="eggNOG" id="COG0004">
    <property type="taxonomic scope" value="Bacteria"/>
</dbReference>
<dbReference type="PROSITE" id="PS01219">
    <property type="entry name" value="AMMONIUM_TRANSP"/>
    <property type="match status" value="1"/>
</dbReference>
<evidence type="ECO:0000256" key="6">
    <source>
        <dbReference type="ARBA" id="ARBA00022553"/>
    </source>
</evidence>
<evidence type="ECO:0000313" key="14">
    <source>
        <dbReference type="EMBL" id="CAD77050.1"/>
    </source>
</evidence>
<feature type="transmembrane region" description="Helical" evidence="12">
    <location>
        <begin position="115"/>
        <end position="138"/>
    </location>
</feature>
<dbReference type="Pfam" id="PF00909">
    <property type="entry name" value="Ammonium_transp"/>
    <property type="match status" value="1"/>
</dbReference>
<feature type="transmembrane region" description="Helical" evidence="12">
    <location>
        <begin position="37"/>
        <end position="55"/>
    </location>
</feature>
<dbReference type="GO" id="GO:0072488">
    <property type="term" value="P:ammonium transmembrane transport"/>
    <property type="evidence" value="ECO:0000318"/>
    <property type="project" value="GO_Central"/>
</dbReference>
<dbReference type="OrthoDB" id="9762493at2"/>
<dbReference type="InParanoid" id="Q7UK31"/>
<evidence type="ECO:0000256" key="8">
    <source>
        <dbReference type="ARBA" id="ARBA00022989"/>
    </source>
</evidence>
<evidence type="ECO:0000256" key="2">
    <source>
        <dbReference type="ARBA" id="ARBA00004141"/>
    </source>
</evidence>
<dbReference type="Gene3D" id="1.10.287.130">
    <property type="match status" value="1"/>
</dbReference>
<name>Q7UK31_RHOBA</name>
<protein>
    <recommendedName>
        <fullName evidence="4">histidine kinase</fullName>
        <ecNumber evidence="4">2.7.13.3</ecNumber>
    </recommendedName>
</protein>
<dbReference type="InterPro" id="IPR004358">
    <property type="entry name" value="Sig_transdc_His_kin-like_C"/>
</dbReference>
<sequence>MDTVRRATNMVLNVDSEASLSLSQISGVEGGSFQDDWLILCAVIVLLMQAGFMCLESGLVREKNSINVAVKNLADLMISVASFWTIGFSVMFGATIFGLFGVGQLMPDFGVSDSLAAFFVFQAVFCGTATTIVSGAVAERMRFHGYLVSCVCVSALIYPVVGHWVWASGANGMSIGWLEGLGFRDFAGSTVVHSVGGWAALAGCIVLGPRLGRFRKDGRVRDIQPSNLTLAYLGAFILFFGWFGFNCGSTFKATGEIALIAINTLLGGCFGGLSSILVSSLRTGIPDPRSIANGLLGGLVGITASGSMIDPRAAALVGAIAGVVAVYSDEWLVRLRIDDAVGAISVHGFCGAWGTIAFALFIRTDELAPGMSRWEFLAVQVFGVVVTFGFVFGGVFVLLRGLGRFIQLRVDPETERLGLNVAEHNASSRLLDLAVSMDAAARMRKLEPSCKVRSEYGTAIGDLIDSYNQMIDHICEDQTALAEATKRAEALTAILDDSPNEIAIVHADTGQVLSLNRGARVNLQRDEDEFSELTFDCLFNTEFGELQKFRLSAFDDEAGFTQQLATAVRKDGTTYPASISVQHAEFLGYQVLVVLTVDMTSQVELKERLHAAEKMEAVGQLAAGIAHEINTPLQCMSGNVEFLQSVQQNLQDTLRLVAEGVSDEQALHEITEKLSSDRWSRLLGESDAAIEDTQKSIGRVVQIIGAMRVLSHPGPAGKTNTSINGILRDSAAISRGRWKYAAQMDFDLCDSEPTVACRANELSQVFCNLFVNAADSIEEKNEKVPEAGLGNIFVSSSIEQDGVLIKVRDSGVGMSESVRRRCFEQFYTTKPVGKGTGQGLSIAYQIIVGRHGGNIEITSEEGVGTEFQIWIPMHASDDACDGATKTNAGQTNDATSLAAV</sequence>
<feature type="region of interest" description="Disordered" evidence="11">
    <location>
        <begin position="881"/>
        <end position="900"/>
    </location>
</feature>
<reference evidence="14 15" key="1">
    <citation type="journal article" date="2003" name="Proc. Natl. Acad. Sci. U.S.A.">
        <title>Complete genome sequence of the marine planctomycete Pirellula sp. strain 1.</title>
        <authorList>
            <person name="Gloeckner F.O."/>
            <person name="Kube M."/>
            <person name="Bauer M."/>
            <person name="Teeling H."/>
            <person name="Lombardot T."/>
            <person name="Ludwig W."/>
            <person name="Gade D."/>
            <person name="Beck A."/>
            <person name="Borzym K."/>
            <person name="Heitmann K."/>
            <person name="Rabus R."/>
            <person name="Schlesner H."/>
            <person name="Amann R."/>
            <person name="Reinhardt R."/>
        </authorList>
    </citation>
    <scope>NUCLEOTIDE SEQUENCE [LARGE SCALE GENOMIC DNA]</scope>
    <source>
        <strain evidence="15">DSM 10527 / NCIMB 13988 / SH1</strain>
    </source>
</reference>
<keyword evidence="5" id="KW-0813">Transport</keyword>
<dbReference type="EMBL" id="BX294152">
    <property type="protein sequence ID" value="CAD77050.1"/>
    <property type="molecule type" value="Genomic_DNA"/>
</dbReference>
<dbReference type="SUPFAM" id="SSF55874">
    <property type="entry name" value="ATPase domain of HSP90 chaperone/DNA topoisomerase II/histidine kinase"/>
    <property type="match status" value="1"/>
</dbReference>
<evidence type="ECO:0000256" key="4">
    <source>
        <dbReference type="ARBA" id="ARBA00012438"/>
    </source>
</evidence>